<keyword evidence="3" id="KW-1185">Reference proteome</keyword>
<dbReference type="RefSeq" id="WP_026657738.1">
    <property type="nucleotide sequence ID" value="NC_022538.1"/>
</dbReference>
<evidence type="ECO:0000313" key="3">
    <source>
        <dbReference type="Proteomes" id="UP000032740"/>
    </source>
</evidence>
<dbReference type="AlphaFoldDB" id="U4KRG2"/>
<reference evidence="2 3" key="1">
    <citation type="journal article" date="2013" name="J. Mol. Microbiol. Biotechnol.">
        <title>Analysis of the Complete Genomes of Acholeplasma brassicae , A. palmae and A. laidlawii and Their Comparison to the Obligate Parasites from ' Candidatus Phytoplasma'.</title>
        <authorList>
            <person name="Kube M."/>
            <person name="Siewert C."/>
            <person name="Migdoll A.M."/>
            <person name="Duduk B."/>
            <person name="Holz S."/>
            <person name="Rabus R."/>
            <person name="Seemuller E."/>
            <person name="Mitrovic J."/>
            <person name="Muller I."/>
            <person name="Buttner C."/>
            <person name="Reinhardt R."/>
        </authorList>
    </citation>
    <scope>NUCLEOTIDE SEQUENCE [LARGE SCALE GENOMIC DNA]</scope>
    <source>
        <strain evidence="2 3">J233</strain>
    </source>
</reference>
<dbReference type="Gene3D" id="3.40.50.1010">
    <property type="entry name" value="5'-nuclease"/>
    <property type="match status" value="1"/>
</dbReference>
<dbReference type="CDD" id="cd11297">
    <property type="entry name" value="PIN_LabA-like_N_1"/>
    <property type="match status" value="1"/>
</dbReference>
<dbReference type="PANTHER" id="PTHR35811:SF1">
    <property type="entry name" value="HTH OST-TYPE DOMAIN-CONTAINING PROTEIN"/>
    <property type="match status" value="1"/>
</dbReference>
<dbReference type="CDD" id="cd10146">
    <property type="entry name" value="LabA_like_C"/>
    <property type="match status" value="1"/>
</dbReference>
<dbReference type="InterPro" id="IPR025605">
    <property type="entry name" value="OST-HTH/LOTUS_dom"/>
</dbReference>
<organism evidence="2 3">
    <name type="scientific">Alteracholeplasma palmae (strain ATCC 49389 / J233)</name>
    <name type="common">Acholeplasma palmae</name>
    <dbReference type="NCBI Taxonomy" id="1318466"/>
    <lineage>
        <taxon>Bacteria</taxon>
        <taxon>Bacillati</taxon>
        <taxon>Mycoplasmatota</taxon>
        <taxon>Mollicutes</taxon>
        <taxon>Acholeplasmatales</taxon>
        <taxon>Acholeplasmataceae</taxon>
        <taxon>Acholeplasma</taxon>
    </lineage>
</organism>
<feature type="domain" description="HTH OST-type" evidence="1">
    <location>
        <begin position="164"/>
        <end position="238"/>
    </location>
</feature>
<protein>
    <recommendedName>
        <fullName evidence="1">HTH OST-type domain-containing protein</fullName>
    </recommendedName>
</protein>
<gene>
    <name evidence="2" type="ORF">BN85405590</name>
</gene>
<dbReference type="Gene3D" id="3.30.420.610">
    <property type="entry name" value="LOTUS domain-like"/>
    <property type="match status" value="1"/>
</dbReference>
<dbReference type="Proteomes" id="UP000032740">
    <property type="component" value="Chromosome"/>
</dbReference>
<dbReference type="GO" id="GO:0004540">
    <property type="term" value="F:RNA nuclease activity"/>
    <property type="evidence" value="ECO:0007669"/>
    <property type="project" value="InterPro"/>
</dbReference>
<dbReference type="PANTHER" id="PTHR35811">
    <property type="entry name" value="SLR1870 PROTEIN"/>
    <property type="match status" value="1"/>
</dbReference>
<dbReference type="STRING" id="1318466.BN85405590"/>
<name>U4KRG2_ALTPJ</name>
<dbReference type="PROSITE" id="PS51644">
    <property type="entry name" value="HTH_OST"/>
    <property type="match status" value="1"/>
</dbReference>
<dbReference type="OrthoDB" id="9783963at2"/>
<evidence type="ECO:0000313" key="2">
    <source>
        <dbReference type="EMBL" id="CCV64136.1"/>
    </source>
</evidence>
<proteinExistence type="predicted"/>
<sequence length="242" mass="28283">MKERDYKIALLIDADNISASYLDIIMNEANKHGKITYTRIYGDWSEERLKAWKEHANKYSLTYVQQYANLSNKGNVSDFTLVIDAMDILYSNKADAFCIVSSDSDFTKLVIRLKEDNMYVIGMGESKTPEVLVNSFERFYYLDKISGEQQKTNKNNNGHSQITDKETIINSLKEIIKENEEENGWAYWSLVADQLRKKYPGFDPINYGERMKALTFFKRIELFEVSNKEKVAYIRIRPKNKK</sequence>
<dbReference type="Pfam" id="PF01936">
    <property type="entry name" value="NYN"/>
    <property type="match status" value="1"/>
</dbReference>
<dbReference type="HOGENOM" id="CLU_034061_0_0_14"/>
<dbReference type="EMBL" id="FO681347">
    <property type="protein sequence ID" value="CCV64136.1"/>
    <property type="molecule type" value="Genomic_DNA"/>
</dbReference>
<dbReference type="InterPro" id="IPR041966">
    <property type="entry name" value="LOTUS-like"/>
</dbReference>
<evidence type="ECO:0000259" key="1">
    <source>
        <dbReference type="PROSITE" id="PS51644"/>
    </source>
</evidence>
<dbReference type="InterPro" id="IPR021139">
    <property type="entry name" value="NYN"/>
</dbReference>
<accession>U4KRG2</accession>
<dbReference type="KEGG" id="apal:BN85405590"/>